<protein>
    <submittedName>
        <fullName evidence="1">Uncharacterized protein</fullName>
    </submittedName>
</protein>
<reference evidence="1" key="1">
    <citation type="journal article" date="2020" name="Nature">
        <title>Giant virus diversity and host interactions through global metagenomics.</title>
        <authorList>
            <person name="Schulz F."/>
            <person name="Roux S."/>
            <person name="Paez-Espino D."/>
            <person name="Jungbluth S."/>
            <person name="Walsh D.A."/>
            <person name="Denef V.J."/>
            <person name="McMahon K.D."/>
            <person name="Konstantinidis K.T."/>
            <person name="Eloe-Fadrosh E.A."/>
            <person name="Kyrpides N.C."/>
            <person name="Woyke T."/>
        </authorList>
    </citation>
    <scope>NUCLEOTIDE SEQUENCE</scope>
    <source>
        <strain evidence="1">GVMAG-S-1062768-28</strain>
    </source>
</reference>
<evidence type="ECO:0000313" key="1">
    <source>
        <dbReference type="EMBL" id="QHU08231.1"/>
    </source>
</evidence>
<dbReference type="EMBL" id="MN740695">
    <property type="protein sequence ID" value="QHU08231.1"/>
    <property type="molecule type" value="Genomic_DNA"/>
</dbReference>
<proteinExistence type="predicted"/>
<name>A0A6C0JTJ6_9ZZZZ</name>
<accession>A0A6C0JTJ6</accession>
<dbReference type="AlphaFoldDB" id="A0A6C0JTJ6"/>
<sequence length="469" mass="51539">MALRSFHQIGIQPCNTCATPQSGYFNDAPPISSDFNIYKGTTSRTCVMPTYVKASKHYLPVVNGGPEIPLVDTTPAGNFQTNPQHPAKNSLLVNPADFAVADVFLATSLTSTNLDGITTQHILAPQILSVTRPNQVTTLPNNTNDTPLRTLGGYMLGSFDQILMQLFSNTPYNFQVLTNPNEILYGTPDLVQFVWPDGLDWTLTFTAPSDDSGTGSLYAYQYTYASNGILTYVRVDSNNVPNATVQQNSFVGGTCKTFSVFDSPTGYITQRQPFDLTFPGNPPVCNGVTGVTGFLVSGQMCVVDISIDNLDIPINTACLCSPFYNEPFVGISGLSGTTIPTCPIPQVPSGQQNKKLLVDLLNAAFRRYFLRGWTAFEDFYYPYFRITYPDNVLKFTITIKKFFFDAFGIRQDCWTEIQEYSQNATTTFVKKAYNGATTISSNSFCVLDGYSWSLGSSSSGCFFNDPNCQ</sequence>
<organism evidence="1">
    <name type="scientific">viral metagenome</name>
    <dbReference type="NCBI Taxonomy" id="1070528"/>
    <lineage>
        <taxon>unclassified sequences</taxon>
        <taxon>metagenomes</taxon>
        <taxon>organismal metagenomes</taxon>
    </lineage>
</organism>